<proteinExistence type="predicted"/>
<feature type="compositionally biased region" description="Basic and acidic residues" evidence="1">
    <location>
        <begin position="145"/>
        <end position="157"/>
    </location>
</feature>
<reference evidence="2 3" key="1">
    <citation type="submission" date="2017-09" db="EMBL/GenBank/DDBJ databases">
        <title>Depth-based differentiation of microbial function through sediment-hosted aquifers and enrichment of novel symbionts in the deep terrestrial subsurface.</title>
        <authorList>
            <person name="Probst A.J."/>
            <person name="Ladd B."/>
            <person name="Jarett J.K."/>
            <person name="Geller-Mcgrath D.E."/>
            <person name="Sieber C.M."/>
            <person name="Emerson J.B."/>
            <person name="Anantharaman K."/>
            <person name="Thomas B.C."/>
            <person name="Malmstrom R."/>
            <person name="Stieglmeier M."/>
            <person name="Klingl A."/>
            <person name="Woyke T."/>
            <person name="Ryan C.M."/>
            <person name="Banfield J.F."/>
        </authorList>
    </citation>
    <scope>NUCLEOTIDE SEQUENCE [LARGE SCALE GENOMIC DNA]</scope>
    <source>
        <strain evidence="2">CG17_big_fil_post_rev_8_21_14_2_50_48_46</strain>
    </source>
</reference>
<organism evidence="2 3">
    <name type="scientific">bacterium (Candidatus Blackallbacteria) CG17_big_fil_post_rev_8_21_14_2_50_48_46</name>
    <dbReference type="NCBI Taxonomy" id="2014261"/>
    <lineage>
        <taxon>Bacteria</taxon>
        <taxon>Candidatus Blackallbacteria</taxon>
    </lineage>
</organism>
<dbReference type="InterPro" id="IPR037257">
    <property type="entry name" value="T2SS_E_N_sf"/>
</dbReference>
<evidence type="ECO:0000313" key="2">
    <source>
        <dbReference type="EMBL" id="PIW17040.1"/>
    </source>
</evidence>
<dbReference type="SUPFAM" id="SSF160246">
    <property type="entry name" value="EspE N-terminal domain-like"/>
    <property type="match status" value="5"/>
</dbReference>
<evidence type="ECO:0008006" key="4">
    <source>
        <dbReference type="Google" id="ProtNLM"/>
    </source>
</evidence>
<feature type="region of interest" description="Disordered" evidence="1">
    <location>
        <begin position="296"/>
        <end position="317"/>
    </location>
</feature>
<gene>
    <name evidence="2" type="ORF">COW36_10390</name>
</gene>
<feature type="compositionally biased region" description="Pro residues" evidence="1">
    <location>
        <begin position="296"/>
        <end position="315"/>
    </location>
</feature>
<comment type="caution">
    <text evidence="2">The sequence shown here is derived from an EMBL/GenBank/DDBJ whole genome shotgun (WGS) entry which is preliminary data.</text>
</comment>
<dbReference type="AlphaFoldDB" id="A0A2M7G536"/>
<dbReference type="EMBL" id="PFFQ01000031">
    <property type="protein sequence ID" value="PIW17040.1"/>
    <property type="molecule type" value="Genomic_DNA"/>
</dbReference>
<protein>
    <recommendedName>
        <fullName evidence="4">Type II secretion system protein GspE N-terminal domain-containing protein</fullName>
    </recommendedName>
</protein>
<feature type="compositionally biased region" description="Low complexity" evidence="1">
    <location>
        <begin position="132"/>
        <end position="142"/>
    </location>
</feature>
<evidence type="ECO:0000313" key="3">
    <source>
        <dbReference type="Proteomes" id="UP000231019"/>
    </source>
</evidence>
<dbReference type="Proteomes" id="UP000231019">
    <property type="component" value="Unassembled WGS sequence"/>
</dbReference>
<accession>A0A2M7G536</accession>
<evidence type="ECO:0000256" key="1">
    <source>
        <dbReference type="SAM" id="MobiDB-lite"/>
    </source>
</evidence>
<name>A0A2M7G536_9BACT</name>
<feature type="region of interest" description="Disordered" evidence="1">
    <location>
        <begin position="132"/>
        <end position="167"/>
    </location>
</feature>
<sequence length="442" mass="48770">MSQAKSDLEISRLLVAKGLITQNQLTTALEYQCRLPPGQYVLLPQILVDFEFVTEAQIRSALGEEYNAMEDPIAQILIQEGIISSQQLEQAMGVLNAFATQHVVDILVDLGLVSAKQIEQAISNYQLTQSKSTTFSSQSSQKGLEPTKEKTHSETPEKNTVPDTSSPIHLPLGRILMAKGWIRQEELDDALEYQKRLPKVMHKPIGEILMQQGYITPQQLEEALAEQPPKTQNRVGDRLVEAGIIDKAQLAHAMRLQFSPEHAHKKLGVLLLELGYTTREAIEAVLVPGSAPSLPPVAPQVPPKPPAVQPPPSNSPKPLGQILLEKGDINQAQLDAALNFQKQETGKGYRPLGDILVLMGAINETQLQEALADQPAFHQEPIGQILIRQGVIQEWQLAHALCVQHEPGRPHQNLGPLLVELGYTSQEIIEAALIKNLRQKRT</sequence>